<dbReference type="EMBL" id="CAFBPV010000082">
    <property type="protein sequence ID" value="CAB5032573.1"/>
    <property type="molecule type" value="Genomic_DNA"/>
</dbReference>
<protein>
    <submittedName>
        <fullName evidence="1">Unannotated protein</fullName>
    </submittedName>
</protein>
<proteinExistence type="predicted"/>
<organism evidence="1">
    <name type="scientific">freshwater metagenome</name>
    <dbReference type="NCBI Taxonomy" id="449393"/>
    <lineage>
        <taxon>unclassified sequences</taxon>
        <taxon>metagenomes</taxon>
        <taxon>ecological metagenomes</taxon>
    </lineage>
</organism>
<accession>A0A6J7RUH8</accession>
<gene>
    <name evidence="1" type="ORF">UFOPK4165_00840</name>
</gene>
<reference evidence="1" key="1">
    <citation type="submission" date="2020-05" db="EMBL/GenBank/DDBJ databases">
        <authorList>
            <person name="Chiriac C."/>
            <person name="Salcher M."/>
            <person name="Ghai R."/>
            <person name="Kavagutti S V."/>
        </authorList>
    </citation>
    <scope>NUCLEOTIDE SEQUENCE</scope>
</reference>
<name>A0A6J7RUH8_9ZZZZ</name>
<dbReference type="AlphaFoldDB" id="A0A6J7RUH8"/>
<sequence length="43" mass="4517">MSVFGSRLLAASLSEISSDAPLDEIHARTKDGVDKSIGVINTD</sequence>
<evidence type="ECO:0000313" key="1">
    <source>
        <dbReference type="EMBL" id="CAB5032573.1"/>
    </source>
</evidence>